<accession>A0ABS5CN21</accession>
<evidence type="ECO:0000313" key="2">
    <source>
        <dbReference type="Proteomes" id="UP000673394"/>
    </source>
</evidence>
<keyword evidence="2" id="KW-1185">Reference proteome</keyword>
<evidence type="ECO:0008006" key="3">
    <source>
        <dbReference type="Google" id="ProtNLM"/>
    </source>
</evidence>
<sequence>MTPTRLARLQLTRQSHSYIDAMHAVLVHQGFFAQSKSMLAGMTSMGFRFIVHRRLAAPSTTAYNWLAEHFLAADFIGMTSSQHAGFNFDHAFPLYQKHALRVIKETIDRGTGAIFWKDAFVIAAGYDDGAQVLLYTDGSDSEENRGLSRLPYADFGSSAHSPYWYYQLIENHIALDPHEVYRESLMQAIHYWESHDVLLPASEYACGEQAYNALIEVLEHGEYDPAEAMAVIRTYAAAKQDIAAYTDALGFIWPGCQPIAACYGRVSEIFEQLLEELACERGGDAVDVSDASMSVNSAARLVSLFREARDREQEAITLIKQFMRETVHNRFHDIALR</sequence>
<proteinExistence type="predicted"/>
<protein>
    <recommendedName>
        <fullName evidence="3">Butirosin biosynthesis protein H N-terminal domain-containing protein</fullName>
    </recommendedName>
</protein>
<reference evidence="1 2" key="1">
    <citation type="submission" date="2021-04" db="EMBL/GenBank/DDBJ databases">
        <title>Paenibacillus sp. DLE-14 whole genome sequence.</title>
        <authorList>
            <person name="Ham Y.J."/>
        </authorList>
    </citation>
    <scope>NUCLEOTIDE SEQUENCE [LARGE SCALE GENOMIC DNA]</scope>
    <source>
        <strain evidence="1 2">DLE-14</strain>
    </source>
</reference>
<evidence type="ECO:0000313" key="1">
    <source>
        <dbReference type="EMBL" id="MBP3967254.1"/>
    </source>
</evidence>
<dbReference type="EMBL" id="JAGKSP010000036">
    <property type="protein sequence ID" value="MBP3967254.1"/>
    <property type="molecule type" value="Genomic_DNA"/>
</dbReference>
<organism evidence="1 2">
    <name type="scientific">Paenibacillus lignilyticus</name>
    <dbReference type="NCBI Taxonomy" id="1172615"/>
    <lineage>
        <taxon>Bacteria</taxon>
        <taxon>Bacillati</taxon>
        <taxon>Bacillota</taxon>
        <taxon>Bacilli</taxon>
        <taxon>Bacillales</taxon>
        <taxon>Paenibacillaceae</taxon>
        <taxon>Paenibacillus</taxon>
    </lineage>
</organism>
<gene>
    <name evidence="1" type="ORF">I8J30_31750</name>
</gene>
<dbReference type="RefSeq" id="WP_210664358.1">
    <property type="nucleotide sequence ID" value="NZ_JAGKSP010000036.1"/>
</dbReference>
<dbReference type="Proteomes" id="UP000673394">
    <property type="component" value="Unassembled WGS sequence"/>
</dbReference>
<comment type="caution">
    <text evidence="1">The sequence shown here is derived from an EMBL/GenBank/DDBJ whole genome shotgun (WGS) entry which is preliminary data.</text>
</comment>
<name>A0ABS5CN21_9BACL</name>